<protein>
    <recommendedName>
        <fullName evidence="3">DUF2237 domain-containing protein</fullName>
    </recommendedName>
</protein>
<accession>A0A315FY73</accession>
<dbReference type="EMBL" id="NESP01000001">
    <property type="protein sequence ID" value="PUE58317.1"/>
    <property type="molecule type" value="Genomic_DNA"/>
</dbReference>
<dbReference type="Pfam" id="PF09996">
    <property type="entry name" value="DUF2237"/>
    <property type="match status" value="1"/>
</dbReference>
<dbReference type="PANTHER" id="PTHR37466">
    <property type="entry name" value="SLR1628 PROTEIN"/>
    <property type="match status" value="1"/>
</dbReference>
<dbReference type="Gene3D" id="3.30.56.110">
    <property type="entry name" value="Protein of unknown function DUF2237"/>
    <property type="match status" value="1"/>
</dbReference>
<dbReference type="Proteomes" id="UP000251341">
    <property type="component" value="Unassembled WGS sequence"/>
</dbReference>
<evidence type="ECO:0000313" key="1">
    <source>
        <dbReference type="EMBL" id="PUE58317.1"/>
    </source>
</evidence>
<comment type="caution">
    <text evidence="1">The sequence shown here is derived from an EMBL/GenBank/DDBJ whole genome shotgun (WGS) entry which is preliminary data.</text>
</comment>
<name>A0A315FY73_9BURK</name>
<keyword evidence="2" id="KW-1185">Reference proteome</keyword>
<dbReference type="RefSeq" id="WP_108401466.1">
    <property type="nucleotide sequence ID" value="NZ_NESP01000001.1"/>
</dbReference>
<gene>
    <name evidence="1" type="ORF">B9Z44_01085</name>
</gene>
<organism evidence="1 2">
    <name type="scientific">Limnohabitans curvus</name>
    <dbReference type="NCBI Taxonomy" id="323423"/>
    <lineage>
        <taxon>Bacteria</taxon>
        <taxon>Pseudomonadati</taxon>
        <taxon>Pseudomonadota</taxon>
        <taxon>Betaproteobacteria</taxon>
        <taxon>Burkholderiales</taxon>
        <taxon>Comamonadaceae</taxon>
        <taxon>Limnohabitans</taxon>
    </lineage>
</organism>
<proteinExistence type="predicted"/>
<dbReference type="AlphaFoldDB" id="A0A315FY73"/>
<evidence type="ECO:0008006" key="3">
    <source>
        <dbReference type="Google" id="ProtNLM"/>
    </source>
</evidence>
<evidence type="ECO:0000313" key="2">
    <source>
        <dbReference type="Proteomes" id="UP000251341"/>
    </source>
</evidence>
<reference evidence="1 2" key="1">
    <citation type="submission" date="2017-04" db="EMBL/GenBank/DDBJ databases">
        <title>Unexpected and diverse lifestyles within the genus Limnohabitans.</title>
        <authorList>
            <person name="Kasalicky V."/>
            <person name="Mehrshad M."/>
            <person name="Andrei S.-A."/>
            <person name="Salcher M."/>
            <person name="Kratochvilova H."/>
            <person name="Simek K."/>
            <person name="Ghai R."/>
        </authorList>
    </citation>
    <scope>NUCLEOTIDE SEQUENCE [LARGE SCALE GENOMIC DNA]</scope>
    <source>
        <strain evidence="1 2">MWH-C5</strain>
    </source>
</reference>
<dbReference type="InterPro" id="IPR018714">
    <property type="entry name" value="DUF2237"/>
</dbReference>
<dbReference type="PANTHER" id="PTHR37466:SF1">
    <property type="entry name" value="SLR1628 PROTEIN"/>
    <property type="match status" value="1"/>
</dbReference>
<sequence>MTTEARNVLDTALVPCSYDPLTGYYRDGCCNTDENDQGSHVVCAKVTQAFLDFSLQRGNDLITPRPEYRFAGLTAGDRWCLCARRWQEAFEAGVAPPVVLECTHAKALEFVTLEQLQSCA</sequence>